<reference evidence="2" key="1">
    <citation type="submission" date="2020-08" db="EMBL/GenBank/DDBJ databases">
        <title>Genome public.</title>
        <authorList>
            <person name="Liu C."/>
            <person name="Sun Q."/>
        </authorList>
    </citation>
    <scope>NUCLEOTIDE SEQUENCE</scope>
    <source>
        <strain evidence="2">NSJ-24</strain>
    </source>
</reference>
<feature type="transmembrane region" description="Helical" evidence="1">
    <location>
        <begin position="55"/>
        <end position="77"/>
    </location>
</feature>
<dbReference type="InterPro" id="IPR010540">
    <property type="entry name" value="CmpB_TMEM229"/>
</dbReference>
<evidence type="ECO:0000256" key="1">
    <source>
        <dbReference type="SAM" id="Phobius"/>
    </source>
</evidence>
<dbReference type="EMBL" id="JACRTA010000001">
    <property type="protein sequence ID" value="MBC8568068.1"/>
    <property type="molecule type" value="Genomic_DNA"/>
</dbReference>
<gene>
    <name evidence="2" type="ORF">H8692_04710</name>
</gene>
<protein>
    <submittedName>
        <fullName evidence="2">Uncharacterized protein</fullName>
    </submittedName>
</protein>
<dbReference type="RefSeq" id="WP_177269755.1">
    <property type="nucleotide sequence ID" value="NZ_JACRTA010000001.1"/>
</dbReference>
<comment type="caution">
    <text evidence="2">The sequence shown here is derived from an EMBL/GenBank/DDBJ whole genome shotgun (WGS) entry which is preliminary data.</text>
</comment>
<feature type="transmembrane region" description="Helical" evidence="1">
    <location>
        <begin position="23"/>
        <end position="43"/>
    </location>
</feature>
<keyword evidence="1" id="KW-0472">Membrane</keyword>
<keyword evidence="3" id="KW-1185">Reference proteome</keyword>
<keyword evidence="1" id="KW-1133">Transmembrane helix</keyword>
<name>A0A926I9E2_9FIRM</name>
<feature type="transmembrane region" description="Helical" evidence="1">
    <location>
        <begin position="97"/>
        <end position="121"/>
    </location>
</feature>
<organism evidence="2 3">
    <name type="scientific">Lentihominibacter hominis</name>
    <dbReference type="NCBI Taxonomy" id="2763645"/>
    <lineage>
        <taxon>Bacteria</taxon>
        <taxon>Bacillati</taxon>
        <taxon>Bacillota</taxon>
        <taxon>Clostridia</taxon>
        <taxon>Peptostreptococcales</taxon>
        <taxon>Anaerovoracaceae</taxon>
        <taxon>Lentihominibacter</taxon>
    </lineage>
</organism>
<proteinExistence type="predicted"/>
<sequence>MGFIVFLTGAVGYSIIEYLFRGYTHWSMALTGGACLLAFYYYLRESKNTPTLAKAAVGACIFTVFEFFVGIIVNIWYRWHVWDYSGQPGNVMGQICPLFTFAWFLICLAILIISSNLYSLFRVFRHGTWD</sequence>
<dbReference type="Proteomes" id="UP000610862">
    <property type="component" value="Unassembled WGS sequence"/>
</dbReference>
<evidence type="ECO:0000313" key="2">
    <source>
        <dbReference type="EMBL" id="MBC8568068.1"/>
    </source>
</evidence>
<dbReference type="Pfam" id="PF06541">
    <property type="entry name" value="ABC_trans_CmpB"/>
    <property type="match status" value="1"/>
</dbReference>
<accession>A0A926I9E2</accession>
<evidence type="ECO:0000313" key="3">
    <source>
        <dbReference type="Proteomes" id="UP000610862"/>
    </source>
</evidence>
<keyword evidence="1" id="KW-0812">Transmembrane</keyword>
<dbReference type="AlphaFoldDB" id="A0A926I9E2"/>